<evidence type="ECO:0000256" key="2">
    <source>
        <dbReference type="ARBA" id="ARBA00022840"/>
    </source>
</evidence>
<dbReference type="PIRSF" id="PIRSF005052">
    <property type="entry name" value="P-loopkin"/>
    <property type="match status" value="1"/>
</dbReference>
<sequence length="288" mass="32373">MTDKRVLIITGLSGSGKSSAASVLEDEGFFVVDNLPLAMLPRFLELTEQGVRFTPKVAVVIDIRNRDFLADYESTLNAVRQAGHPLEILFFEASDPVLIRRYSETRRRHPLARQEGVLEGITRERELMAGFKRLATKVFDTSALTVHQLRDQVQQSVLGADGPLPLMVKVQSFGFRYGIPVESDLVFDVRFLPNPHFIEALRPQTGLNPGVRDYVLQQEAATEFLVKLRDMLGFLLPHYRREGKSYLTISIGCTGGRHRSVSIAEVLRPFLAGQGFVVEVGHRDIEKR</sequence>
<dbReference type="SUPFAM" id="SSF52540">
    <property type="entry name" value="P-loop containing nucleoside triphosphate hydrolases"/>
    <property type="match status" value="1"/>
</dbReference>
<evidence type="ECO:0000259" key="6">
    <source>
        <dbReference type="Pfam" id="PF22740"/>
    </source>
</evidence>
<keyword evidence="1 4" id="KW-0547">Nucleotide-binding</keyword>
<dbReference type="PANTHER" id="PTHR30448">
    <property type="entry name" value="RNASE ADAPTER PROTEIN RAPZ"/>
    <property type="match status" value="1"/>
</dbReference>
<keyword evidence="8" id="KW-1185">Reference proteome</keyword>
<feature type="domain" description="RapZ-like N-terminal" evidence="5">
    <location>
        <begin position="6"/>
        <end position="159"/>
    </location>
</feature>
<feature type="binding site" evidence="4">
    <location>
        <begin position="62"/>
        <end position="65"/>
    </location>
    <ligand>
        <name>GTP</name>
        <dbReference type="ChEBI" id="CHEBI:37565"/>
    </ligand>
</feature>
<dbReference type="InterPro" id="IPR027417">
    <property type="entry name" value="P-loop_NTPase"/>
</dbReference>
<dbReference type="STRING" id="483547.GSUB_11045"/>
<organism evidence="7 8">
    <name type="scientific">Geoalkalibacter subterraneus</name>
    <dbReference type="NCBI Taxonomy" id="483547"/>
    <lineage>
        <taxon>Bacteria</taxon>
        <taxon>Pseudomonadati</taxon>
        <taxon>Thermodesulfobacteriota</taxon>
        <taxon>Desulfuromonadia</taxon>
        <taxon>Desulfuromonadales</taxon>
        <taxon>Geoalkalibacteraceae</taxon>
        <taxon>Geoalkalibacter</taxon>
    </lineage>
</organism>
<dbReference type="KEGG" id="gsb:GSUB_11045"/>
<evidence type="ECO:0000256" key="3">
    <source>
        <dbReference type="ARBA" id="ARBA00023134"/>
    </source>
</evidence>
<dbReference type="InterPro" id="IPR053931">
    <property type="entry name" value="RapZ_C"/>
</dbReference>
<dbReference type="InterPro" id="IPR005337">
    <property type="entry name" value="RapZ-like"/>
</dbReference>
<feature type="domain" description="RapZ C-terminal" evidence="6">
    <location>
        <begin position="167"/>
        <end position="286"/>
    </location>
</feature>
<dbReference type="RefSeq" id="WP_040200830.1">
    <property type="nucleotide sequence ID" value="NZ_CP010311.1"/>
</dbReference>
<dbReference type="HOGENOM" id="CLU_059558_0_0_7"/>
<dbReference type="PANTHER" id="PTHR30448:SF0">
    <property type="entry name" value="RNASE ADAPTER PROTEIN RAPZ"/>
    <property type="match status" value="1"/>
</dbReference>
<feature type="binding site" evidence="4">
    <location>
        <begin position="11"/>
        <end position="18"/>
    </location>
    <ligand>
        <name>ATP</name>
        <dbReference type="ChEBI" id="CHEBI:30616"/>
    </ligand>
</feature>
<dbReference type="AlphaFoldDB" id="A0A0B5FQS0"/>
<dbReference type="Pfam" id="PF22740">
    <property type="entry name" value="PapZ_C"/>
    <property type="match status" value="1"/>
</dbReference>
<reference evidence="7 8" key="1">
    <citation type="journal article" date="2015" name="Genome Announc.">
        <title>Genomes of Geoalkalibacter ferrihydriticus Z-0531T and Geoalkalibacter subterraneus Red1T, Two Haloalkaliphilic Metal-Reducing Deltaproteobacteria.</title>
        <authorList>
            <person name="Badalamenti J.P."/>
            <person name="Krajmalnik-Brown R."/>
            <person name="Torres C.I."/>
            <person name="Bond D.R."/>
        </authorList>
    </citation>
    <scope>NUCLEOTIDE SEQUENCE [LARGE SCALE GENOMIC DNA]</scope>
    <source>
        <strain evidence="7 8">Red1</strain>
    </source>
</reference>
<dbReference type="HAMAP" id="MF_00636">
    <property type="entry name" value="RapZ_like"/>
    <property type="match status" value="1"/>
</dbReference>
<dbReference type="OrthoDB" id="9784461at2"/>
<dbReference type="NCBIfam" id="NF003828">
    <property type="entry name" value="PRK05416.1"/>
    <property type="match status" value="1"/>
</dbReference>
<evidence type="ECO:0000313" key="7">
    <source>
        <dbReference type="EMBL" id="AJF06989.1"/>
    </source>
</evidence>
<gene>
    <name evidence="7" type="ORF">GSUB_11045</name>
</gene>
<dbReference type="Proteomes" id="UP000035036">
    <property type="component" value="Chromosome"/>
</dbReference>
<name>A0A0B5FQS0_9BACT</name>
<keyword evidence="3 4" id="KW-0342">GTP-binding</keyword>
<dbReference type="InterPro" id="IPR053930">
    <property type="entry name" value="RapZ-like_N"/>
</dbReference>
<keyword evidence="2 4" id="KW-0067">ATP-binding</keyword>
<proteinExistence type="inferred from homology"/>
<dbReference type="GO" id="GO:0005525">
    <property type="term" value="F:GTP binding"/>
    <property type="evidence" value="ECO:0007669"/>
    <property type="project" value="UniProtKB-UniRule"/>
</dbReference>
<dbReference type="GO" id="GO:0005524">
    <property type="term" value="F:ATP binding"/>
    <property type="evidence" value="ECO:0007669"/>
    <property type="project" value="UniProtKB-UniRule"/>
</dbReference>
<accession>A0A0B5FQS0</accession>
<dbReference type="Gene3D" id="3.40.50.300">
    <property type="entry name" value="P-loop containing nucleotide triphosphate hydrolases"/>
    <property type="match status" value="1"/>
</dbReference>
<evidence type="ECO:0000259" key="5">
    <source>
        <dbReference type="Pfam" id="PF03668"/>
    </source>
</evidence>
<protein>
    <submittedName>
        <fullName evidence="7">GlmZ(SRNA)-inactivating NTPase</fullName>
    </submittedName>
</protein>
<evidence type="ECO:0000256" key="4">
    <source>
        <dbReference type="HAMAP-Rule" id="MF_00636"/>
    </source>
</evidence>
<evidence type="ECO:0000313" key="8">
    <source>
        <dbReference type="Proteomes" id="UP000035036"/>
    </source>
</evidence>
<dbReference type="EMBL" id="CP010311">
    <property type="protein sequence ID" value="AJF06989.1"/>
    <property type="molecule type" value="Genomic_DNA"/>
</dbReference>
<dbReference type="Pfam" id="PF03668">
    <property type="entry name" value="RapZ-like_N"/>
    <property type="match status" value="1"/>
</dbReference>
<evidence type="ECO:0000256" key="1">
    <source>
        <dbReference type="ARBA" id="ARBA00022741"/>
    </source>
</evidence>